<gene>
    <name evidence="1" type="ORF">FMM72_10495</name>
</gene>
<dbReference type="AlphaFoldDB" id="A0A845SV05"/>
<dbReference type="EMBL" id="VIQT01000014">
    <property type="protein sequence ID" value="NDO39665.1"/>
    <property type="molecule type" value="Genomic_DNA"/>
</dbReference>
<comment type="caution">
    <text evidence="1">The sequence shown here is derived from an EMBL/GenBank/DDBJ whole genome shotgun (WGS) entry which is preliminary data.</text>
</comment>
<dbReference type="Proteomes" id="UP000462501">
    <property type="component" value="Unassembled WGS sequence"/>
</dbReference>
<proteinExistence type="predicted"/>
<sequence>MHKRRMGIFVVALVVAVVLALAYYFSEGRDDGVNTVVVAVRGYVSVEQREALKSQLSGYQEKSEGVISLDVYEFPAAGDMTGKSPLTALLTTIRDGESDLFIVDDYVYSQIGGEALFEDLSARYPGDPAVIGQDRYALADKPFVNALGLEGLPRMYLLLRRADSPTVNHDAQSVGNYEEQSALFDNIVNSTPLPEHASRSMDL</sequence>
<name>A0A845SV05_9FIRM</name>
<reference evidence="1 2" key="1">
    <citation type="submission" date="2019-06" db="EMBL/GenBank/DDBJ databases">
        <title>Draft genome sequences of 15 bacterial species constituting the stable defined intestinal microbiota of the GM15 gnotobiotic mouse model.</title>
        <authorList>
            <person name="Elie C."/>
            <person name="Mathieu A."/>
            <person name="Saliou A."/>
            <person name="Darnaud M."/>
            <person name="Leulier F."/>
            <person name="Tamellini A."/>
        </authorList>
    </citation>
    <scope>NUCLEOTIDE SEQUENCE [LARGE SCALE GENOMIC DNA]</scope>
    <source>
        <strain evidence="1 2">JM4-15</strain>
    </source>
</reference>
<dbReference type="OrthoDB" id="1857824at2"/>
<organism evidence="1 2">
    <name type="scientific">Anaerotruncus colihominis</name>
    <dbReference type="NCBI Taxonomy" id="169435"/>
    <lineage>
        <taxon>Bacteria</taxon>
        <taxon>Bacillati</taxon>
        <taxon>Bacillota</taxon>
        <taxon>Clostridia</taxon>
        <taxon>Eubacteriales</taxon>
        <taxon>Oscillospiraceae</taxon>
        <taxon>Anaerotruncus</taxon>
    </lineage>
</organism>
<evidence type="ECO:0000313" key="1">
    <source>
        <dbReference type="EMBL" id="NDO39665.1"/>
    </source>
</evidence>
<evidence type="ECO:0008006" key="3">
    <source>
        <dbReference type="Google" id="ProtNLM"/>
    </source>
</evidence>
<evidence type="ECO:0000313" key="2">
    <source>
        <dbReference type="Proteomes" id="UP000462501"/>
    </source>
</evidence>
<accession>A0A845SV05</accession>
<dbReference type="RefSeq" id="WP_160210681.1">
    <property type="nucleotide sequence ID" value="NZ_CAMUSJ010000103.1"/>
</dbReference>
<protein>
    <recommendedName>
        <fullName evidence="3">Extracellular solute-binding protein</fullName>
    </recommendedName>
</protein>